<dbReference type="Gene3D" id="3.90.1150.200">
    <property type="match status" value="1"/>
</dbReference>
<reference evidence="2 3" key="1">
    <citation type="journal article" date="2016" name="Nat. Commun.">
        <title>Thousands of microbial genomes shed light on interconnected biogeochemical processes in an aquifer system.</title>
        <authorList>
            <person name="Anantharaman K."/>
            <person name="Brown C.T."/>
            <person name="Hug L.A."/>
            <person name="Sharon I."/>
            <person name="Castelle C.J."/>
            <person name="Probst A.J."/>
            <person name="Thomas B.C."/>
            <person name="Singh A."/>
            <person name="Wilkins M.J."/>
            <person name="Karaoz U."/>
            <person name="Brodie E.L."/>
            <person name="Williams K.H."/>
            <person name="Hubbard S.S."/>
            <person name="Banfield J.F."/>
        </authorList>
    </citation>
    <scope>NUCLEOTIDE SEQUENCE [LARGE SCALE GENOMIC DNA]</scope>
</reference>
<organism evidence="2 3">
    <name type="scientific">Candidatus Woykebacteria bacterium RBG_16_44_10</name>
    <dbReference type="NCBI Taxonomy" id="1802597"/>
    <lineage>
        <taxon>Bacteria</taxon>
        <taxon>Candidatus Woykeibacteriota</taxon>
    </lineage>
</organism>
<protein>
    <recommendedName>
        <fullName evidence="1">YdhG-like domain-containing protein</fullName>
    </recommendedName>
</protein>
<dbReference type="AlphaFoldDB" id="A0A1G1WEJ5"/>
<evidence type="ECO:0000313" key="3">
    <source>
        <dbReference type="Proteomes" id="UP000177588"/>
    </source>
</evidence>
<evidence type="ECO:0000313" key="2">
    <source>
        <dbReference type="EMBL" id="OGY26113.1"/>
    </source>
</evidence>
<dbReference type="STRING" id="1802597.A2Z24_01805"/>
<gene>
    <name evidence="2" type="ORF">A2Z24_01805</name>
</gene>
<name>A0A1G1WEJ5_9BACT</name>
<accession>A0A1G1WEJ5</accession>
<dbReference type="EMBL" id="MHCT01000015">
    <property type="protein sequence ID" value="OGY26113.1"/>
    <property type="molecule type" value="Genomic_DNA"/>
</dbReference>
<evidence type="ECO:0000259" key="1">
    <source>
        <dbReference type="Pfam" id="PF08818"/>
    </source>
</evidence>
<dbReference type="Pfam" id="PF08818">
    <property type="entry name" value="DUF1801"/>
    <property type="match status" value="1"/>
</dbReference>
<feature type="domain" description="YdhG-like" evidence="1">
    <location>
        <begin position="16"/>
        <end position="108"/>
    </location>
</feature>
<sequence>MIDVDEYIKNAPKEAQEKLREIRELIKELAPEAEEKISYRMPSFKLNGKYLVYFAAFKNHIGFYPFPSGIEEFKKEILQYKSAKGSIQFPLDQPLPVSLIRKIVKFRIKENLERKKGGKVYGRTK</sequence>
<proteinExistence type="predicted"/>
<dbReference type="SUPFAM" id="SSF159888">
    <property type="entry name" value="YdhG-like"/>
    <property type="match status" value="1"/>
</dbReference>
<dbReference type="InterPro" id="IPR014922">
    <property type="entry name" value="YdhG-like"/>
</dbReference>
<comment type="caution">
    <text evidence="2">The sequence shown here is derived from an EMBL/GenBank/DDBJ whole genome shotgun (WGS) entry which is preliminary data.</text>
</comment>
<dbReference type="Proteomes" id="UP000177588">
    <property type="component" value="Unassembled WGS sequence"/>
</dbReference>